<organism evidence="1 2">
    <name type="scientific">Plakobranchus ocellatus</name>
    <dbReference type="NCBI Taxonomy" id="259542"/>
    <lineage>
        <taxon>Eukaryota</taxon>
        <taxon>Metazoa</taxon>
        <taxon>Spiralia</taxon>
        <taxon>Lophotrochozoa</taxon>
        <taxon>Mollusca</taxon>
        <taxon>Gastropoda</taxon>
        <taxon>Heterobranchia</taxon>
        <taxon>Euthyneura</taxon>
        <taxon>Panpulmonata</taxon>
        <taxon>Sacoglossa</taxon>
        <taxon>Placobranchoidea</taxon>
        <taxon>Plakobranchidae</taxon>
        <taxon>Plakobranchus</taxon>
    </lineage>
</organism>
<sequence>MLYPEVASLTVRNLLCLEAVGLPHAVTVLLYPEAEFGLATATIELQVPIENLPSRYSISRASGWPLLFSRSPMELSSSLWLFLASQSLADCYRSPNHGQTVDHYHFL</sequence>
<gene>
    <name evidence="1" type="ORF">PoB_001658200</name>
</gene>
<name>A0AAV3Z497_9GAST</name>
<proteinExistence type="predicted"/>
<keyword evidence="2" id="KW-1185">Reference proteome</keyword>
<dbReference type="EMBL" id="BLXT01001985">
    <property type="protein sequence ID" value="GFN90076.1"/>
    <property type="molecule type" value="Genomic_DNA"/>
</dbReference>
<evidence type="ECO:0000313" key="1">
    <source>
        <dbReference type="EMBL" id="GFN90076.1"/>
    </source>
</evidence>
<comment type="caution">
    <text evidence="1">The sequence shown here is derived from an EMBL/GenBank/DDBJ whole genome shotgun (WGS) entry which is preliminary data.</text>
</comment>
<evidence type="ECO:0000313" key="2">
    <source>
        <dbReference type="Proteomes" id="UP000735302"/>
    </source>
</evidence>
<protein>
    <submittedName>
        <fullName evidence="1">Uncharacterized protein</fullName>
    </submittedName>
</protein>
<reference evidence="1 2" key="1">
    <citation type="journal article" date="2021" name="Elife">
        <title>Chloroplast acquisition without the gene transfer in kleptoplastic sea slugs, Plakobranchus ocellatus.</title>
        <authorList>
            <person name="Maeda T."/>
            <person name="Takahashi S."/>
            <person name="Yoshida T."/>
            <person name="Shimamura S."/>
            <person name="Takaki Y."/>
            <person name="Nagai Y."/>
            <person name="Toyoda A."/>
            <person name="Suzuki Y."/>
            <person name="Arimoto A."/>
            <person name="Ishii H."/>
            <person name="Satoh N."/>
            <person name="Nishiyama T."/>
            <person name="Hasebe M."/>
            <person name="Maruyama T."/>
            <person name="Minagawa J."/>
            <person name="Obokata J."/>
            <person name="Shigenobu S."/>
        </authorList>
    </citation>
    <scope>NUCLEOTIDE SEQUENCE [LARGE SCALE GENOMIC DNA]</scope>
</reference>
<dbReference type="AlphaFoldDB" id="A0AAV3Z497"/>
<dbReference type="Proteomes" id="UP000735302">
    <property type="component" value="Unassembled WGS sequence"/>
</dbReference>
<accession>A0AAV3Z497</accession>